<evidence type="ECO:0000256" key="8">
    <source>
        <dbReference type="ARBA" id="ARBA00022490"/>
    </source>
</evidence>
<feature type="domain" description="PX" evidence="16">
    <location>
        <begin position="719"/>
        <end position="833"/>
    </location>
</feature>
<evidence type="ECO:0000256" key="12">
    <source>
        <dbReference type="ARBA" id="ARBA00023274"/>
    </source>
</evidence>
<dbReference type="EMBL" id="KQ964257">
    <property type="protein sequence ID" value="KXJ88942.1"/>
    <property type="molecule type" value="Genomic_DNA"/>
</dbReference>
<dbReference type="InterPro" id="IPR035704">
    <property type="entry name" value="SNX8/Mvp1_PX"/>
</dbReference>
<sequence length="1098" mass="121498">MPPRIPARLASHCLRAPRTQQPSLGTASSPLVSLLAGLSIQTRSASILADLRDNKEAYQKRIRVGRGPSSGYGKTSGRGHKGQKQHGKVRPWFQGGQTPLIFSRGRLGFNNHRADVMSEVNLDKLQLWIDQGRLDPTKPITPKELIESKLVGSIKDGIKILARNPESLKQPLDIMVSRASASAISAIEAAGGKIVTRYYTKQSIKRLVQGKSVNTDLPLPVGPEHVEPVLEQVRQKGFFYRLPDPTSRWDIEYYRDPAHRGYLSHQLQAGESPSLFYKVPPSKLAKQHLHLLRRSLSRFSPGRRPIAEEVRFAAAWKTVLFIKARPQLSTPTLCAPILYFIEHPQTIDFHELRSSATMSLFGTSPGNSPSPDNSGVAQSRISLFGEEDPMTRSTPSTLFNDDDMGGSGSRSPWDMPTPRKQRTRAELLKSLLASADVPDSYIETFDNTVADDGDSGKVTLAGVAKTLAAAKLDADTQAHIASIMGSDEELTFGREEFNVLLALIGLAQEGETVSLDGVDERRRKLPEPKLSSPARLNKAQPKVPDFSDLAAKPPQAPVTPTKTKPSPSARGAANMDIQEDDPWASPDLHKGHNHAAAETPRAGRQGLNGSSGRQTNSFEAPPQPDLHERTTSTFTTSTQRSASPPAPEPVIGSVPSNPGAPWGYFDGSTNQAGFGDNANRNATSPFGPASNGMGREPGSGPSISHTRTISAGRTGGSVEENILVTLMPEKEGMFMFQHHNYEVTSSRRGSKVIRRYSDFVWLLDCLHKRYPFRALPLLPPKRVGVNGTHLSNDNGFIEKRRRGLARYLNAVVRHPILGQEQLVIMFLTVPTELSVWRKQATISVTDEFTDRALPPGLEESLPPSLGELFDRTRQGVRRSADLYITACNLLDRLVKRTEGVAADHARLALSLSALIETSADTYATDTNEVPLLNDGLAATSKHLRTTQSLMEDESKAWDAGVLEDLKRQRDALVSLRDMFERRERLDRDNIPQLERRIQSNETKLAGLRSKPEGLVKPGEVEKVVEAIIKDKESIVDQHNRSVFVKECLRDELIYFQQTQYHVSRWNQDWAQERVKYSEMLADNWRRLLDELEGMPLGD</sequence>
<dbReference type="InterPro" id="IPR036227">
    <property type="entry name" value="Ribosomal_uL15/eL18_sf"/>
</dbReference>
<dbReference type="GO" id="GO:0006412">
    <property type="term" value="P:translation"/>
    <property type="evidence" value="ECO:0007669"/>
    <property type="project" value="InterPro"/>
</dbReference>
<keyword evidence="14" id="KW-0175">Coiled coil</keyword>
<evidence type="ECO:0000256" key="14">
    <source>
        <dbReference type="SAM" id="Coils"/>
    </source>
</evidence>
<dbReference type="AlphaFoldDB" id="A0A136IVJ3"/>
<evidence type="ECO:0000256" key="1">
    <source>
        <dbReference type="ARBA" id="ARBA00002474"/>
    </source>
</evidence>
<dbReference type="FunFam" id="1.20.1270.60:FF:000072">
    <property type="entry name" value="Sorting nexin MVP1"/>
    <property type="match status" value="1"/>
</dbReference>
<dbReference type="STRING" id="196109.A0A136IVJ3"/>
<dbReference type="InterPro" id="IPR005749">
    <property type="entry name" value="Ribosomal_uL15_bac-type"/>
</dbReference>
<dbReference type="PROSITE" id="PS50195">
    <property type="entry name" value="PX"/>
    <property type="match status" value="1"/>
</dbReference>
<dbReference type="GO" id="GO:0006623">
    <property type="term" value="P:protein targeting to vacuole"/>
    <property type="evidence" value="ECO:0007669"/>
    <property type="project" value="TreeGrafter"/>
</dbReference>
<name>A0A136IVJ3_9PEZI</name>
<evidence type="ECO:0000313" key="17">
    <source>
        <dbReference type="EMBL" id="KXJ88942.1"/>
    </source>
</evidence>
<evidence type="ECO:0000256" key="11">
    <source>
        <dbReference type="ARBA" id="ARBA00023136"/>
    </source>
</evidence>
<dbReference type="SUPFAM" id="SSF64268">
    <property type="entry name" value="PX domain"/>
    <property type="match status" value="1"/>
</dbReference>
<feature type="compositionally biased region" description="Polar residues" evidence="15">
    <location>
        <begin position="701"/>
        <end position="711"/>
    </location>
</feature>
<dbReference type="PANTHER" id="PTHR47554">
    <property type="entry name" value="SORTING NEXIN MVP1"/>
    <property type="match status" value="1"/>
</dbReference>
<dbReference type="SMART" id="SM00312">
    <property type="entry name" value="PX"/>
    <property type="match status" value="1"/>
</dbReference>
<dbReference type="GO" id="GO:0015934">
    <property type="term" value="C:large ribosomal subunit"/>
    <property type="evidence" value="ECO:0007669"/>
    <property type="project" value="InterPro"/>
</dbReference>
<dbReference type="InterPro" id="IPR027267">
    <property type="entry name" value="AH/BAR_dom_sf"/>
</dbReference>
<keyword evidence="12" id="KW-0687">Ribonucleoprotein</keyword>
<dbReference type="GO" id="GO:0042147">
    <property type="term" value="P:retrograde transport, endosome to Golgi"/>
    <property type="evidence" value="ECO:0007669"/>
    <property type="project" value="InterPro"/>
</dbReference>
<keyword evidence="11" id="KW-0472">Membrane</keyword>
<evidence type="ECO:0000256" key="2">
    <source>
        <dbReference type="ARBA" id="ARBA00004287"/>
    </source>
</evidence>
<dbReference type="OrthoDB" id="10064318at2759"/>
<dbReference type="InterPro" id="IPR045734">
    <property type="entry name" value="Snx8_BAR_dom"/>
</dbReference>
<feature type="coiled-coil region" evidence="14">
    <location>
        <begin position="962"/>
        <end position="1010"/>
    </location>
</feature>
<dbReference type="InterPro" id="IPR001683">
    <property type="entry name" value="PX_dom"/>
</dbReference>
<dbReference type="Pfam" id="PF00828">
    <property type="entry name" value="Ribosomal_L27A"/>
    <property type="match status" value="1"/>
</dbReference>
<evidence type="ECO:0000256" key="15">
    <source>
        <dbReference type="SAM" id="MobiDB-lite"/>
    </source>
</evidence>
<keyword evidence="8" id="KW-0963">Cytoplasm</keyword>
<evidence type="ECO:0000256" key="10">
    <source>
        <dbReference type="ARBA" id="ARBA00022980"/>
    </source>
</evidence>
<dbReference type="Gene3D" id="1.20.1270.60">
    <property type="entry name" value="Arfaptin homology (AH) domain/BAR domain"/>
    <property type="match status" value="1"/>
</dbReference>
<feature type="compositionally biased region" description="Basic and acidic residues" evidence="15">
    <location>
        <begin position="518"/>
        <end position="527"/>
    </location>
</feature>
<dbReference type="Pfam" id="PF00787">
    <property type="entry name" value="PX"/>
    <property type="match status" value="1"/>
</dbReference>
<evidence type="ECO:0000256" key="9">
    <source>
        <dbReference type="ARBA" id="ARBA00022927"/>
    </source>
</evidence>
<reference evidence="18" key="1">
    <citation type="submission" date="2016-02" db="EMBL/GenBank/DDBJ databases">
        <title>Draft genome sequence of Microdochium bolleyi, a fungal endophyte of beachgrass.</title>
        <authorList>
            <consortium name="DOE Joint Genome Institute"/>
            <person name="David A.S."/>
            <person name="May G."/>
            <person name="Haridas S."/>
            <person name="Lim J."/>
            <person name="Wang M."/>
            <person name="Labutti K."/>
            <person name="Lipzen A."/>
            <person name="Barry K."/>
            <person name="Grigoriev I.V."/>
        </authorList>
    </citation>
    <scope>NUCLEOTIDE SEQUENCE [LARGE SCALE GENOMIC DNA]</scope>
    <source>
        <strain evidence="18">J235TASD1</strain>
    </source>
</reference>
<comment type="similarity">
    <text evidence="4">Belongs to the universal ribosomal protein uL15 family.</text>
</comment>
<protein>
    <recommendedName>
        <fullName evidence="6">Sorting nexin MVP1</fullName>
    </recommendedName>
    <alternativeName>
        <fullName evidence="13">Sorting nexin mvp1</fullName>
    </alternativeName>
</protein>
<gene>
    <name evidence="17" type="ORF">Micbo1qcDRAFT_122734</name>
</gene>
<evidence type="ECO:0000256" key="7">
    <source>
        <dbReference type="ARBA" id="ARBA00022448"/>
    </source>
</evidence>
<comment type="function">
    <text evidence="1">Required for vacuolar protein sorting.</text>
</comment>
<dbReference type="InterPro" id="IPR028662">
    <property type="entry name" value="SNX8/Mvp1"/>
</dbReference>
<accession>A0A136IVJ3</accession>
<dbReference type="GO" id="GO:0005768">
    <property type="term" value="C:endosome"/>
    <property type="evidence" value="ECO:0007669"/>
    <property type="project" value="TreeGrafter"/>
</dbReference>
<feature type="region of interest" description="Disordered" evidence="15">
    <location>
        <begin position="385"/>
        <end position="418"/>
    </location>
</feature>
<dbReference type="Gene3D" id="3.30.1520.10">
    <property type="entry name" value="Phox-like domain"/>
    <property type="match status" value="1"/>
</dbReference>
<dbReference type="InterPro" id="IPR030878">
    <property type="entry name" value="Ribosomal_uL15"/>
</dbReference>
<dbReference type="GO" id="GO:0005829">
    <property type="term" value="C:cytosol"/>
    <property type="evidence" value="ECO:0007669"/>
    <property type="project" value="GOC"/>
</dbReference>
<evidence type="ECO:0000256" key="4">
    <source>
        <dbReference type="ARBA" id="ARBA00007320"/>
    </source>
</evidence>
<evidence type="ECO:0000313" key="18">
    <source>
        <dbReference type="Proteomes" id="UP000070501"/>
    </source>
</evidence>
<evidence type="ECO:0000256" key="6">
    <source>
        <dbReference type="ARBA" id="ARBA00014268"/>
    </source>
</evidence>
<feature type="compositionally biased region" description="Polar residues" evidence="15">
    <location>
        <begin position="667"/>
        <end position="684"/>
    </location>
</feature>
<dbReference type="InterPro" id="IPR021131">
    <property type="entry name" value="Ribosomal_uL15/eL18"/>
</dbReference>
<dbReference type="SUPFAM" id="SSF52080">
    <property type="entry name" value="Ribosomal proteins L15p and L18e"/>
    <property type="match status" value="1"/>
</dbReference>
<feature type="region of interest" description="Disordered" evidence="15">
    <location>
        <begin position="517"/>
        <end position="714"/>
    </location>
</feature>
<keyword evidence="9" id="KW-0653">Protein transport</keyword>
<organism evidence="17 18">
    <name type="scientific">Microdochium bolleyi</name>
    <dbReference type="NCBI Taxonomy" id="196109"/>
    <lineage>
        <taxon>Eukaryota</taxon>
        <taxon>Fungi</taxon>
        <taxon>Dikarya</taxon>
        <taxon>Ascomycota</taxon>
        <taxon>Pezizomycotina</taxon>
        <taxon>Sordariomycetes</taxon>
        <taxon>Xylariomycetidae</taxon>
        <taxon>Xylariales</taxon>
        <taxon>Microdochiaceae</taxon>
        <taxon>Microdochium</taxon>
    </lineage>
</organism>
<dbReference type="NCBIfam" id="TIGR01071">
    <property type="entry name" value="rplO_bact"/>
    <property type="match status" value="1"/>
</dbReference>
<dbReference type="CDD" id="cd07597">
    <property type="entry name" value="BAR_SNX8"/>
    <property type="match status" value="1"/>
</dbReference>
<dbReference type="GO" id="GO:0016020">
    <property type="term" value="C:membrane"/>
    <property type="evidence" value="ECO:0007669"/>
    <property type="project" value="UniProtKB-SubCell"/>
</dbReference>
<feature type="compositionally biased region" description="Low complexity" evidence="15">
    <location>
        <begin position="559"/>
        <end position="568"/>
    </location>
</feature>
<comment type="similarity">
    <text evidence="5">Belongs to the sorting nexin family.</text>
</comment>
<dbReference type="HAMAP" id="MF_01341">
    <property type="entry name" value="Ribosomal_uL15"/>
    <property type="match status" value="1"/>
</dbReference>
<dbReference type="PANTHER" id="PTHR47554:SF1">
    <property type="entry name" value="SORTING NEXIN MVP1"/>
    <property type="match status" value="1"/>
</dbReference>
<feature type="compositionally biased region" description="Polar residues" evidence="15">
    <location>
        <begin position="607"/>
        <end position="618"/>
    </location>
</feature>
<feature type="region of interest" description="Disordered" evidence="15">
    <location>
        <begin position="60"/>
        <end position="90"/>
    </location>
</feature>
<dbReference type="InterPro" id="IPR036871">
    <property type="entry name" value="PX_dom_sf"/>
</dbReference>
<dbReference type="Gene3D" id="3.100.10.10">
    <property type="match status" value="1"/>
</dbReference>
<dbReference type="Pfam" id="PF19566">
    <property type="entry name" value="Snx8_BAR_dom"/>
    <property type="match status" value="1"/>
</dbReference>
<dbReference type="GO" id="GO:0032266">
    <property type="term" value="F:phosphatidylinositol-3-phosphate binding"/>
    <property type="evidence" value="ECO:0007669"/>
    <property type="project" value="TreeGrafter"/>
</dbReference>
<feature type="compositionally biased region" description="Basic residues" evidence="15">
    <location>
        <begin position="77"/>
        <end position="89"/>
    </location>
</feature>
<dbReference type="GO" id="GO:0003735">
    <property type="term" value="F:structural constituent of ribosome"/>
    <property type="evidence" value="ECO:0007669"/>
    <property type="project" value="InterPro"/>
</dbReference>
<comment type="subcellular location">
    <subcellularLocation>
        <location evidence="3">Cytoplasm</location>
    </subcellularLocation>
    <subcellularLocation>
        <location evidence="2">Membrane</location>
        <topology evidence="2">Peripheral membrane protein</topology>
        <orientation evidence="2">Cytoplasmic side</orientation>
    </subcellularLocation>
</comment>
<dbReference type="CDD" id="cd06866">
    <property type="entry name" value="PX_SNX8_Mvp1p_like"/>
    <property type="match status" value="1"/>
</dbReference>
<keyword evidence="7" id="KW-0813">Transport</keyword>
<dbReference type="InParanoid" id="A0A136IVJ3"/>
<dbReference type="Proteomes" id="UP000070501">
    <property type="component" value="Unassembled WGS sequence"/>
</dbReference>
<keyword evidence="18" id="KW-1185">Reference proteome</keyword>
<proteinExistence type="inferred from homology"/>
<dbReference type="Gene3D" id="1.10.238.10">
    <property type="entry name" value="EF-hand"/>
    <property type="match status" value="1"/>
</dbReference>
<keyword evidence="10" id="KW-0689">Ribosomal protein</keyword>
<evidence type="ECO:0000256" key="13">
    <source>
        <dbReference type="ARBA" id="ARBA00072009"/>
    </source>
</evidence>
<evidence type="ECO:0000256" key="3">
    <source>
        <dbReference type="ARBA" id="ARBA00004496"/>
    </source>
</evidence>
<evidence type="ECO:0000259" key="16">
    <source>
        <dbReference type="PROSITE" id="PS50195"/>
    </source>
</evidence>
<dbReference type="FunFam" id="3.30.1520.10:FF:000037">
    <property type="entry name" value="Sorting nexin mvp-1"/>
    <property type="match status" value="1"/>
</dbReference>
<evidence type="ECO:0000256" key="5">
    <source>
        <dbReference type="ARBA" id="ARBA00010883"/>
    </source>
</evidence>